<evidence type="ECO:0000256" key="4">
    <source>
        <dbReference type="ARBA" id="ARBA00022630"/>
    </source>
</evidence>
<evidence type="ECO:0000256" key="8">
    <source>
        <dbReference type="ARBA" id="ARBA00022842"/>
    </source>
</evidence>
<organism evidence="11">
    <name type="scientific">hydrothermal vent metagenome</name>
    <dbReference type="NCBI Taxonomy" id="652676"/>
    <lineage>
        <taxon>unclassified sequences</taxon>
        <taxon>metagenomes</taxon>
        <taxon>ecological metagenomes</taxon>
    </lineage>
</organism>
<dbReference type="GO" id="GO:0016740">
    <property type="term" value="F:transferase activity"/>
    <property type="evidence" value="ECO:0007669"/>
    <property type="project" value="UniProtKB-KW"/>
</dbReference>
<accession>A0A3B0ZT67</accession>
<evidence type="ECO:0000256" key="6">
    <source>
        <dbReference type="ARBA" id="ARBA00022723"/>
    </source>
</evidence>
<dbReference type="AlphaFoldDB" id="A0A3B0ZT67"/>
<evidence type="ECO:0000256" key="2">
    <source>
        <dbReference type="ARBA" id="ARBA00011955"/>
    </source>
</evidence>
<keyword evidence="6" id="KW-0479">Metal-binding</keyword>
<dbReference type="GO" id="GO:0046872">
    <property type="term" value="F:metal ion binding"/>
    <property type="evidence" value="ECO:0007669"/>
    <property type="project" value="UniProtKB-KW"/>
</dbReference>
<dbReference type="Gene3D" id="3.10.520.10">
    <property type="entry name" value="ApbE-like domains"/>
    <property type="match status" value="1"/>
</dbReference>
<keyword evidence="8" id="KW-0460">Magnesium</keyword>
<dbReference type="InterPro" id="IPR024932">
    <property type="entry name" value="ApbE"/>
</dbReference>
<keyword evidence="7" id="KW-0274">FAD</keyword>
<comment type="cofactor">
    <cofactor evidence="1">
        <name>Mg(2+)</name>
        <dbReference type="ChEBI" id="CHEBI:18420"/>
    </cofactor>
</comment>
<evidence type="ECO:0000256" key="3">
    <source>
        <dbReference type="ARBA" id="ARBA00016337"/>
    </source>
</evidence>
<dbReference type="InterPro" id="IPR003374">
    <property type="entry name" value="ApbE-like_sf"/>
</dbReference>
<protein>
    <recommendedName>
        <fullName evidence="3">FAD:protein FMN transferase</fullName>
        <ecNumber evidence="2">2.7.1.180</ecNumber>
    </recommendedName>
    <alternativeName>
        <fullName evidence="9">Flavin transferase</fullName>
    </alternativeName>
</protein>
<comment type="catalytic activity">
    <reaction evidence="10">
        <text>L-threonyl-[protein] + FAD = FMN-L-threonyl-[protein] + AMP + H(+)</text>
        <dbReference type="Rhea" id="RHEA:36847"/>
        <dbReference type="Rhea" id="RHEA-COMP:11060"/>
        <dbReference type="Rhea" id="RHEA-COMP:11061"/>
        <dbReference type="ChEBI" id="CHEBI:15378"/>
        <dbReference type="ChEBI" id="CHEBI:30013"/>
        <dbReference type="ChEBI" id="CHEBI:57692"/>
        <dbReference type="ChEBI" id="CHEBI:74257"/>
        <dbReference type="ChEBI" id="CHEBI:456215"/>
        <dbReference type="EC" id="2.7.1.180"/>
    </reaction>
</comment>
<dbReference type="EMBL" id="UOFS01000012">
    <property type="protein sequence ID" value="VAW92400.1"/>
    <property type="molecule type" value="Genomic_DNA"/>
</dbReference>
<evidence type="ECO:0000256" key="5">
    <source>
        <dbReference type="ARBA" id="ARBA00022679"/>
    </source>
</evidence>
<dbReference type="Pfam" id="PF02424">
    <property type="entry name" value="ApbE"/>
    <property type="match status" value="1"/>
</dbReference>
<evidence type="ECO:0000256" key="9">
    <source>
        <dbReference type="ARBA" id="ARBA00031306"/>
    </source>
</evidence>
<gene>
    <name evidence="11" type="ORF">MNBD_GAMMA22-331</name>
</gene>
<dbReference type="PANTHER" id="PTHR30040:SF2">
    <property type="entry name" value="FAD:PROTEIN FMN TRANSFERASE"/>
    <property type="match status" value="1"/>
</dbReference>
<dbReference type="EC" id="2.7.1.180" evidence="2"/>
<sequence>MSSLIKFKIVLLILVLSACSKTTPNNKLIKDSQFIFGTIVTIAFYGDNTMRTNQALKSIRQDFNALQKSWSPWDDRAMARVNKLIKTTKWFSYNPVVHTLLTDGKKYSFLSQELFNPTMGGLTKLWGFNTSDNMLSQPPAPSNIKKLLSNKTSMQDIRLKGVRMKSDNPNVVLDFGGMAKGLAVDLAITNLKKFNINNAIINAGGDIKVIGSHGDKPWHIGIRHPRGKNSILAGVDLNSNESIFTSGDYERYFISDGIRYHHILDPRTGYPATQTMSVTVIHSNAALADAAATALFVAGPQKWHEIAQAMAIKYVLLIDQKGNIYMNPAMQKRIRFQQKPNNIIISKPL</sequence>
<evidence type="ECO:0000313" key="11">
    <source>
        <dbReference type="EMBL" id="VAW92400.1"/>
    </source>
</evidence>
<dbReference type="PANTHER" id="PTHR30040">
    <property type="entry name" value="THIAMINE BIOSYNTHESIS LIPOPROTEIN APBE"/>
    <property type="match status" value="1"/>
</dbReference>
<evidence type="ECO:0000256" key="1">
    <source>
        <dbReference type="ARBA" id="ARBA00001946"/>
    </source>
</evidence>
<dbReference type="PIRSF" id="PIRSF006268">
    <property type="entry name" value="ApbE"/>
    <property type="match status" value="1"/>
</dbReference>
<keyword evidence="5 11" id="KW-0808">Transferase</keyword>
<evidence type="ECO:0000256" key="7">
    <source>
        <dbReference type="ARBA" id="ARBA00022827"/>
    </source>
</evidence>
<dbReference type="PROSITE" id="PS51257">
    <property type="entry name" value="PROKAR_LIPOPROTEIN"/>
    <property type="match status" value="1"/>
</dbReference>
<evidence type="ECO:0000256" key="10">
    <source>
        <dbReference type="ARBA" id="ARBA00048540"/>
    </source>
</evidence>
<reference evidence="11" key="1">
    <citation type="submission" date="2018-06" db="EMBL/GenBank/DDBJ databases">
        <authorList>
            <person name="Zhirakovskaya E."/>
        </authorList>
    </citation>
    <scope>NUCLEOTIDE SEQUENCE</scope>
</reference>
<proteinExistence type="predicted"/>
<name>A0A3B0ZT67_9ZZZZ</name>
<keyword evidence="4" id="KW-0285">Flavoprotein</keyword>
<dbReference type="SUPFAM" id="SSF143631">
    <property type="entry name" value="ApbE-like"/>
    <property type="match status" value="1"/>
</dbReference>